<keyword evidence="1" id="KW-0347">Helicase</keyword>
<dbReference type="AlphaFoldDB" id="A0A699VJ55"/>
<accession>A0A699VJ55</accession>
<organism evidence="1">
    <name type="scientific">Tanacetum cinerariifolium</name>
    <name type="common">Dalmatian daisy</name>
    <name type="synonym">Chrysanthemum cinerariifolium</name>
    <dbReference type="NCBI Taxonomy" id="118510"/>
    <lineage>
        <taxon>Eukaryota</taxon>
        <taxon>Viridiplantae</taxon>
        <taxon>Streptophyta</taxon>
        <taxon>Embryophyta</taxon>
        <taxon>Tracheophyta</taxon>
        <taxon>Spermatophyta</taxon>
        <taxon>Magnoliopsida</taxon>
        <taxon>eudicotyledons</taxon>
        <taxon>Gunneridae</taxon>
        <taxon>Pentapetalae</taxon>
        <taxon>asterids</taxon>
        <taxon>campanulids</taxon>
        <taxon>Asterales</taxon>
        <taxon>Asteraceae</taxon>
        <taxon>Asteroideae</taxon>
        <taxon>Anthemideae</taxon>
        <taxon>Anthemidinae</taxon>
        <taxon>Tanacetum</taxon>
    </lineage>
</organism>
<keyword evidence="1" id="KW-0067">ATP-binding</keyword>
<name>A0A699VJ55_TANCI</name>
<comment type="caution">
    <text evidence="1">The sequence shown here is derived from an EMBL/GenBank/DDBJ whole genome shotgun (WGS) entry which is preliminary data.</text>
</comment>
<sequence length="91" mass="10326">MRLNNQSLQPADREKVTAFAQWLLDIGNGHIGTPDESDPENTSWIDIPEEYCIPNDDHGISTLINFIYEDDTLHNPSATKLQEKAIVLKMM</sequence>
<dbReference type="GO" id="GO:0004386">
    <property type="term" value="F:helicase activity"/>
    <property type="evidence" value="ECO:0007669"/>
    <property type="project" value="UniProtKB-KW"/>
</dbReference>
<evidence type="ECO:0000313" key="1">
    <source>
        <dbReference type="EMBL" id="GFD34189.1"/>
    </source>
</evidence>
<proteinExistence type="predicted"/>
<keyword evidence="1" id="KW-0547">Nucleotide-binding</keyword>
<protein>
    <submittedName>
        <fullName evidence="1">DNA helicase</fullName>
    </submittedName>
</protein>
<reference evidence="1" key="1">
    <citation type="journal article" date="2019" name="Sci. Rep.">
        <title>Draft genome of Tanacetum cinerariifolium, the natural source of mosquito coil.</title>
        <authorList>
            <person name="Yamashiro T."/>
            <person name="Shiraishi A."/>
            <person name="Satake H."/>
            <person name="Nakayama K."/>
        </authorList>
    </citation>
    <scope>NUCLEOTIDE SEQUENCE</scope>
</reference>
<keyword evidence="1" id="KW-0378">Hydrolase</keyword>
<gene>
    <name evidence="1" type="ORF">Tci_906158</name>
</gene>
<dbReference type="EMBL" id="BKCJ011443670">
    <property type="protein sequence ID" value="GFD34189.1"/>
    <property type="molecule type" value="Genomic_DNA"/>
</dbReference>